<name>A0A7J7ZVE9_MYOMY</name>
<evidence type="ECO:0000256" key="1">
    <source>
        <dbReference type="ARBA" id="ARBA00004496"/>
    </source>
</evidence>
<dbReference type="InterPro" id="IPR000463">
    <property type="entry name" value="Fatty_acid-bd"/>
</dbReference>
<dbReference type="PANTHER" id="PTHR11955">
    <property type="entry name" value="FATTY ACID BINDING PROTEIN"/>
    <property type="match status" value="1"/>
</dbReference>
<dbReference type="PROSITE" id="PS00214">
    <property type="entry name" value="FABP"/>
    <property type="match status" value="1"/>
</dbReference>
<dbReference type="InterPro" id="IPR012674">
    <property type="entry name" value="Calycin"/>
</dbReference>
<dbReference type="GO" id="GO:0008289">
    <property type="term" value="F:lipid binding"/>
    <property type="evidence" value="ECO:0007669"/>
    <property type="project" value="InterPro"/>
</dbReference>
<evidence type="ECO:0000259" key="6">
    <source>
        <dbReference type="PROSITE" id="PS00214"/>
    </source>
</evidence>
<comment type="similarity">
    <text evidence="2 5">Belongs to the calycin superfamily. Fatty-acid binding protein (FABP) family.</text>
</comment>
<accession>A0A7J7ZVE9</accession>
<gene>
    <name evidence="7" type="ORF">mMyoMyo1_004744</name>
</gene>
<dbReference type="Pfam" id="PF00061">
    <property type="entry name" value="Lipocalin"/>
    <property type="match status" value="1"/>
</dbReference>
<keyword evidence="3 5" id="KW-0813">Transport</keyword>
<dbReference type="Proteomes" id="UP000527355">
    <property type="component" value="Unassembled WGS sequence"/>
</dbReference>
<evidence type="ECO:0000256" key="2">
    <source>
        <dbReference type="ARBA" id="ARBA00008390"/>
    </source>
</evidence>
<dbReference type="AlphaFoldDB" id="A0A7J7ZVE9"/>
<dbReference type="GO" id="GO:0005737">
    <property type="term" value="C:cytoplasm"/>
    <property type="evidence" value="ECO:0007669"/>
    <property type="project" value="UniProtKB-SubCell"/>
</dbReference>
<keyword evidence="4" id="KW-0963">Cytoplasm</keyword>
<sequence>MADAFAGTWKLVDSKNFDDYMKSIGVGFATRQVASMTKPTTIIEINGDTITLKTQSTFKNTEISFKLGVEFDETTADDRKVKSTVTLDGGKLVHVQKWDGQETKLVRELVDGKLILVRWTTLEPFPVGYYCCPFSQACHKKSRSPPGSTGSWDDGG</sequence>
<feature type="domain" description="Cytosolic fatty-acid binding proteins" evidence="6">
    <location>
        <begin position="7"/>
        <end position="24"/>
    </location>
</feature>
<evidence type="ECO:0000256" key="3">
    <source>
        <dbReference type="ARBA" id="ARBA00022448"/>
    </source>
</evidence>
<proteinExistence type="inferred from homology"/>
<dbReference type="InterPro" id="IPR000566">
    <property type="entry name" value="Lipocln_cytosolic_FA-bd_dom"/>
</dbReference>
<evidence type="ECO:0000313" key="8">
    <source>
        <dbReference type="Proteomes" id="UP000527355"/>
    </source>
</evidence>
<evidence type="ECO:0000256" key="5">
    <source>
        <dbReference type="RuleBase" id="RU003696"/>
    </source>
</evidence>
<dbReference type="EMBL" id="JABWUV010000002">
    <property type="protein sequence ID" value="KAF6378025.1"/>
    <property type="molecule type" value="Genomic_DNA"/>
</dbReference>
<protein>
    <submittedName>
        <fullName evidence="7">Fatty acid binding protein 3</fullName>
    </submittedName>
</protein>
<reference evidence="7 8" key="1">
    <citation type="journal article" date="2020" name="Nature">
        <title>Six reference-quality genomes reveal evolution of bat adaptations.</title>
        <authorList>
            <person name="Jebb D."/>
            <person name="Huang Z."/>
            <person name="Pippel M."/>
            <person name="Hughes G.M."/>
            <person name="Lavrichenko K."/>
            <person name="Devanna P."/>
            <person name="Winkler S."/>
            <person name="Jermiin L.S."/>
            <person name="Skirmuntt E.C."/>
            <person name="Katzourakis A."/>
            <person name="Burkitt-Gray L."/>
            <person name="Ray D.A."/>
            <person name="Sullivan K.A.M."/>
            <person name="Roscito J.G."/>
            <person name="Kirilenko B.M."/>
            <person name="Davalos L.M."/>
            <person name="Corthals A.P."/>
            <person name="Power M.L."/>
            <person name="Jones G."/>
            <person name="Ransome R.D."/>
            <person name="Dechmann D.K.N."/>
            <person name="Locatelli A.G."/>
            <person name="Puechmaille S.J."/>
            <person name="Fedrigo O."/>
            <person name="Jarvis E.D."/>
            <person name="Hiller M."/>
            <person name="Vernes S.C."/>
            <person name="Myers E.W."/>
            <person name="Teeling E.C."/>
        </authorList>
    </citation>
    <scope>NUCLEOTIDE SEQUENCE [LARGE SCALE GENOMIC DNA]</scope>
    <source>
        <strain evidence="7">MMyoMyo1</strain>
        <tissue evidence="7">Flight muscle</tissue>
    </source>
</reference>
<evidence type="ECO:0000256" key="4">
    <source>
        <dbReference type="ARBA" id="ARBA00022490"/>
    </source>
</evidence>
<dbReference type="Gene3D" id="2.40.128.20">
    <property type="match status" value="1"/>
</dbReference>
<comment type="caution">
    <text evidence="7">The sequence shown here is derived from an EMBL/GenBank/DDBJ whole genome shotgun (WGS) entry which is preliminary data.</text>
</comment>
<organism evidence="7 8">
    <name type="scientific">Myotis myotis</name>
    <name type="common">Greater mouse-eared bat</name>
    <name type="synonym">Vespertilio myotis</name>
    <dbReference type="NCBI Taxonomy" id="51298"/>
    <lineage>
        <taxon>Eukaryota</taxon>
        <taxon>Metazoa</taxon>
        <taxon>Chordata</taxon>
        <taxon>Craniata</taxon>
        <taxon>Vertebrata</taxon>
        <taxon>Euteleostomi</taxon>
        <taxon>Mammalia</taxon>
        <taxon>Eutheria</taxon>
        <taxon>Laurasiatheria</taxon>
        <taxon>Chiroptera</taxon>
        <taxon>Yangochiroptera</taxon>
        <taxon>Vespertilionidae</taxon>
        <taxon>Myotis</taxon>
    </lineage>
</organism>
<dbReference type="SUPFAM" id="SSF50814">
    <property type="entry name" value="Lipocalins"/>
    <property type="match status" value="1"/>
</dbReference>
<dbReference type="FunFam" id="2.40.128.20:FF:000001">
    <property type="entry name" value="Fatty acid-binding protein, adipocyte"/>
    <property type="match status" value="1"/>
</dbReference>
<comment type="subcellular location">
    <subcellularLocation>
        <location evidence="1">Cytoplasm</location>
    </subcellularLocation>
</comment>
<dbReference type="InterPro" id="IPR031259">
    <property type="entry name" value="ILBP"/>
</dbReference>
<keyword evidence="8" id="KW-1185">Reference proteome</keyword>
<dbReference type="VEuPathDB" id="HostDB:GeneID_118675108"/>
<dbReference type="PRINTS" id="PR00178">
    <property type="entry name" value="FATTYACIDBP"/>
</dbReference>
<evidence type="ECO:0000313" key="7">
    <source>
        <dbReference type="EMBL" id="KAF6378025.1"/>
    </source>
</evidence>